<comment type="caution">
    <text evidence="4">The sequence shown here is derived from an EMBL/GenBank/DDBJ whole genome shotgun (WGS) entry which is preliminary data.</text>
</comment>
<feature type="region of interest" description="Disordered" evidence="2">
    <location>
        <begin position="147"/>
        <end position="210"/>
    </location>
</feature>
<name>A0A3D8QWB8_9HELO</name>
<dbReference type="Pfam" id="PF04969">
    <property type="entry name" value="CS"/>
    <property type="match status" value="1"/>
</dbReference>
<sequence length="210" mass="22999">MSATVSTPEVLWAQRSSATEAAKNFIYLTISVPDCPPSALKLDLKPTGLSFQGHSDSLKRSYAVELEFFAEIDEKESKIHHTPKSVELVLRKKELKEEFWPRLLKDSKKVHFLKTDFDKWVDEDEQDEAPEDDMANMGGMGGMPGMGDMSSMMGGAGGDFGGIDFSKLGGAGMEGLGEDAEDDDDDEEMPGLDGEDEEEGEAPAKIQEIK</sequence>
<dbReference type="GO" id="GO:0051879">
    <property type="term" value="F:Hsp90 protein binding"/>
    <property type="evidence" value="ECO:0007669"/>
    <property type="project" value="InterPro"/>
</dbReference>
<dbReference type="InterPro" id="IPR007052">
    <property type="entry name" value="CS_dom"/>
</dbReference>
<evidence type="ECO:0000256" key="2">
    <source>
        <dbReference type="SAM" id="MobiDB-lite"/>
    </source>
</evidence>
<dbReference type="InterPro" id="IPR045250">
    <property type="entry name" value="p23-like"/>
</dbReference>
<dbReference type="Gene3D" id="2.60.40.790">
    <property type="match status" value="1"/>
</dbReference>
<dbReference type="OrthoDB" id="1564555at2759"/>
<dbReference type="GO" id="GO:0005829">
    <property type="term" value="C:cytosol"/>
    <property type="evidence" value="ECO:0007669"/>
    <property type="project" value="TreeGrafter"/>
</dbReference>
<evidence type="ECO:0000256" key="1">
    <source>
        <dbReference type="ARBA" id="ARBA00025733"/>
    </source>
</evidence>
<evidence type="ECO:0000259" key="3">
    <source>
        <dbReference type="PROSITE" id="PS51203"/>
    </source>
</evidence>
<dbReference type="CDD" id="cd06465">
    <property type="entry name" value="p23_hB-ind1_like"/>
    <property type="match status" value="1"/>
</dbReference>
<reference evidence="4 5" key="1">
    <citation type="journal article" date="2018" name="IMA Fungus">
        <title>IMA Genome-F 9: Draft genome sequence of Annulohypoxylon stygium, Aspergillus mulundensis, Berkeleyomyces basicola (syn. Thielaviopsis basicola), Ceratocystis smalleyi, two Cercospora beticola strains, Coleophoma cylindrospora, Fusarium fracticaudum, Phialophora cf. hyalina, and Morchella septimelata.</title>
        <authorList>
            <person name="Wingfield B.D."/>
            <person name="Bills G.F."/>
            <person name="Dong Y."/>
            <person name="Huang W."/>
            <person name="Nel W.J."/>
            <person name="Swalarsk-Parry B.S."/>
            <person name="Vaghefi N."/>
            <person name="Wilken P.M."/>
            <person name="An Z."/>
            <person name="de Beer Z.W."/>
            <person name="De Vos L."/>
            <person name="Chen L."/>
            <person name="Duong T.A."/>
            <person name="Gao Y."/>
            <person name="Hammerbacher A."/>
            <person name="Kikkert J.R."/>
            <person name="Li Y."/>
            <person name="Li H."/>
            <person name="Li K."/>
            <person name="Li Q."/>
            <person name="Liu X."/>
            <person name="Ma X."/>
            <person name="Naidoo K."/>
            <person name="Pethybridge S.J."/>
            <person name="Sun J."/>
            <person name="Steenkamp E.T."/>
            <person name="van der Nest M.A."/>
            <person name="van Wyk S."/>
            <person name="Wingfield M.J."/>
            <person name="Xiong C."/>
            <person name="Yue Q."/>
            <person name="Zhang X."/>
        </authorList>
    </citation>
    <scope>NUCLEOTIDE SEQUENCE [LARGE SCALE GENOMIC DNA]</scope>
    <source>
        <strain evidence="4 5">BP6252</strain>
    </source>
</reference>
<dbReference type="InterPro" id="IPR008978">
    <property type="entry name" value="HSP20-like_chaperone"/>
</dbReference>
<dbReference type="AlphaFoldDB" id="A0A3D8QWB8"/>
<organism evidence="4 5">
    <name type="scientific">Coleophoma cylindrospora</name>
    <dbReference type="NCBI Taxonomy" id="1849047"/>
    <lineage>
        <taxon>Eukaryota</taxon>
        <taxon>Fungi</taxon>
        <taxon>Dikarya</taxon>
        <taxon>Ascomycota</taxon>
        <taxon>Pezizomycotina</taxon>
        <taxon>Leotiomycetes</taxon>
        <taxon>Helotiales</taxon>
        <taxon>Dermateaceae</taxon>
        <taxon>Coleophoma</taxon>
    </lineage>
</organism>
<feature type="compositionally biased region" description="Acidic residues" evidence="2">
    <location>
        <begin position="176"/>
        <end position="201"/>
    </location>
</feature>
<evidence type="ECO:0000313" key="4">
    <source>
        <dbReference type="EMBL" id="RDW66067.1"/>
    </source>
</evidence>
<dbReference type="PANTHER" id="PTHR22932">
    <property type="entry name" value="TELOMERASE-BINDING PROTEIN P23 HSP90 CO-CHAPERONE"/>
    <property type="match status" value="1"/>
</dbReference>
<keyword evidence="5" id="KW-1185">Reference proteome</keyword>
<dbReference type="STRING" id="1849047.A0A3D8QWB8"/>
<dbReference type="SUPFAM" id="SSF49764">
    <property type="entry name" value="HSP20-like chaperones"/>
    <property type="match status" value="1"/>
</dbReference>
<comment type="similarity">
    <text evidence="1">Belongs to the p23/wos2 family.</text>
</comment>
<feature type="domain" description="CS" evidence="3">
    <location>
        <begin position="5"/>
        <end position="104"/>
    </location>
</feature>
<dbReference type="GO" id="GO:0006457">
    <property type="term" value="P:protein folding"/>
    <property type="evidence" value="ECO:0007669"/>
    <property type="project" value="TreeGrafter"/>
</dbReference>
<evidence type="ECO:0000313" key="5">
    <source>
        <dbReference type="Proteomes" id="UP000256645"/>
    </source>
</evidence>
<protein>
    <recommendedName>
        <fullName evidence="3">CS domain-containing protein</fullName>
    </recommendedName>
</protein>
<dbReference type="GO" id="GO:0051131">
    <property type="term" value="P:chaperone-mediated protein complex assembly"/>
    <property type="evidence" value="ECO:0007669"/>
    <property type="project" value="TreeGrafter"/>
</dbReference>
<gene>
    <name evidence="4" type="ORF">BP6252_09702</name>
</gene>
<dbReference type="PANTHER" id="PTHR22932:SF1">
    <property type="entry name" value="CO-CHAPERONE PROTEIN DAF-41"/>
    <property type="match status" value="1"/>
</dbReference>
<dbReference type="GO" id="GO:0051087">
    <property type="term" value="F:protein-folding chaperone binding"/>
    <property type="evidence" value="ECO:0007669"/>
    <property type="project" value="TreeGrafter"/>
</dbReference>
<dbReference type="GO" id="GO:0005634">
    <property type="term" value="C:nucleus"/>
    <property type="evidence" value="ECO:0007669"/>
    <property type="project" value="TreeGrafter"/>
</dbReference>
<dbReference type="Proteomes" id="UP000256645">
    <property type="component" value="Unassembled WGS sequence"/>
</dbReference>
<proteinExistence type="inferred from homology"/>
<dbReference type="EMBL" id="PDLM01000011">
    <property type="protein sequence ID" value="RDW66067.1"/>
    <property type="molecule type" value="Genomic_DNA"/>
</dbReference>
<dbReference type="PROSITE" id="PS51203">
    <property type="entry name" value="CS"/>
    <property type="match status" value="1"/>
</dbReference>
<dbReference type="FunFam" id="2.60.40.790:FF:000043">
    <property type="entry name" value="Hsp90 binding co-chaperone (Sba1)"/>
    <property type="match status" value="1"/>
</dbReference>
<accession>A0A3D8QWB8</accession>